<dbReference type="Gene3D" id="1.25.40.10">
    <property type="entry name" value="Tetratricopeptide repeat domain"/>
    <property type="match status" value="1"/>
</dbReference>
<comment type="caution">
    <text evidence="1">The sequence shown here is derived from an EMBL/GenBank/DDBJ whole genome shotgun (WGS) entry which is preliminary data.</text>
</comment>
<dbReference type="EMBL" id="JAENHN010000043">
    <property type="protein sequence ID" value="MBK1811972.1"/>
    <property type="molecule type" value="Genomic_DNA"/>
</dbReference>
<organism evidence="1 2">
    <name type="scientific">Clostridium yunnanense</name>
    <dbReference type="NCBI Taxonomy" id="2800325"/>
    <lineage>
        <taxon>Bacteria</taxon>
        <taxon>Bacillati</taxon>
        <taxon>Bacillota</taxon>
        <taxon>Clostridia</taxon>
        <taxon>Eubacteriales</taxon>
        <taxon>Clostridiaceae</taxon>
        <taxon>Clostridium</taxon>
    </lineage>
</organism>
<protein>
    <recommendedName>
        <fullName evidence="3">Tetratricopeptide repeat protein</fullName>
    </recommendedName>
</protein>
<name>A0ABS1ERF7_9CLOT</name>
<evidence type="ECO:0000313" key="1">
    <source>
        <dbReference type="EMBL" id="MBK1811972.1"/>
    </source>
</evidence>
<dbReference type="Proteomes" id="UP000596739">
    <property type="component" value="Unassembled WGS sequence"/>
</dbReference>
<evidence type="ECO:0008006" key="3">
    <source>
        <dbReference type="Google" id="ProtNLM"/>
    </source>
</evidence>
<dbReference type="InterPro" id="IPR011990">
    <property type="entry name" value="TPR-like_helical_dom_sf"/>
</dbReference>
<reference evidence="2" key="1">
    <citation type="submission" date="2021-01" db="EMBL/GenBank/DDBJ databases">
        <title>Genome public.</title>
        <authorList>
            <person name="Liu C."/>
            <person name="Sun Q."/>
        </authorList>
    </citation>
    <scope>NUCLEOTIDE SEQUENCE [LARGE SCALE GENOMIC DNA]</scope>
    <source>
        <strain evidence="2">YIM B02505</strain>
    </source>
</reference>
<gene>
    <name evidence="1" type="ORF">JHL18_15225</name>
</gene>
<dbReference type="SUPFAM" id="SSF48452">
    <property type="entry name" value="TPR-like"/>
    <property type="match status" value="1"/>
</dbReference>
<keyword evidence="2" id="KW-1185">Reference proteome</keyword>
<evidence type="ECO:0000313" key="2">
    <source>
        <dbReference type="Proteomes" id="UP000596739"/>
    </source>
</evidence>
<proteinExistence type="predicted"/>
<sequence length="426" mass="50354">MVEFMKETRDIFNKERRKISFIFDDYNIFLKPKWMINLNDNRYEVIYKEQGILKREGKIVLASLVQANQLLFKLGIDNSPAAMVYSEDLYFEENPDKLKEIAAKLFKIKGDKCEDEELQRFSDILDDEMVTLFNVKVPEKITFGKEVYFTTFVLHREHLPNRYIDFQVFPALVYPEKTDATVLLPSRYWASEWNKKKNKAKLLSNKELTRLFDKDLEKYVETIDKQILLTIDKGIKASLNRDGWMNKVKFYQYQKTTALINCGRYEEARLILEELLSNIDISKAQEKGNTFYIIILSNLVSVFIEQGKFEEARSNIEIIEKALLKHQEGKTEKSLYLVLQFRRVELDILDGDLERGIQNLRNLLKEENNNTFNANLYVYSGIYHYKKNEKAEALQYFNQAAKIAKIPNVIKKIERYIEKINNEQLE</sequence>
<dbReference type="RefSeq" id="WP_200270702.1">
    <property type="nucleotide sequence ID" value="NZ_JAENHN010000043.1"/>
</dbReference>
<accession>A0ABS1ERF7</accession>